<dbReference type="InterPro" id="IPR050310">
    <property type="entry name" value="VPS10-sortilin"/>
</dbReference>
<gene>
    <name evidence="5" type="ORF">KUTeg_001222</name>
</gene>
<feature type="region of interest" description="Disordered" evidence="2">
    <location>
        <begin position="53"/>
        <end position="86"/>
    </location>
</feature>
<feature type="domain" description="PCNA-associated factor histone-like" evidence="3">
    <location>
        <begin position="22"/>
        <end position="86"/>
    </location>
</feature>
<keyword evidence="6" id="KW-1185">Reference proteome</keyword>
<proteinExistence type="predicted"/>
<evidence type="ECO:0000256" key="1">
    <source>
        <dbReference type="ARBA" id="ARBA00022737"/>
    </source>
</evidence>
<organism evidence="5 6">
    <name type="scientific">Tegillarca granosa</name>
    <name type="common">Malaysian cockle</name>
    <name type="synonym">Anadara granosa</name>
    <dbReference type="NCBI Taxonomy" id="220873"/>
    <lineage>
        <taxon>Eukaryota</taxon>
        <taxon>Metazoa</taxon>
        <taxon>Spiralia</taxon>
        <taxon>Lophotrochozoa</taxon>
        <taxon>Mollusca</taxon>
        <taxon>Bivalvia</taxon>
        <taxon>Autobranchia</taxon>
        <taxon>Pteriomorphia</taxon>
        <taxon>Arcoida</taxon>
        <taxon>Arcoidea</taxon>
        <taxon>Arcidae</taxon>
        <taxon>Tegillarca</taxon>
    </lineage>
</organism>
<comment type="caution">
    <text evidence="5">The sequence shown here is derived from an EMBL/GenBank/DDBJ whole genome shotgun (WGS) entry which is preliminary data.</text>
</comment>
<dbReference type="Pfam" id="PF15902">
    <property type="entry name" value="Sortilin-Vps10"/>
    <property type="match status" value="1"/>
</dbReference>
<evidence type="ECO:0000256" key="2">
    <source>
        <dbReference type="SAM" id="MobiDB-lite"/>
    </source>
</evidence>
<name>A0ABQ9FVF5_TEGGR</name>
<evidence type="ECO:0000313" key="6">
    <source>
        <dbReference type="Proteomes" id="UP001217089"/>
    </source>
</evidence>
<accession>A0ABQ9FVF5</accession>
<dbReference type="Proteomes" id="UP001217089">
    <property type="component" value="Unassembled WGS sequence"/>
</dbReference>
<dbReference type="InterPro" id="IPR031444">
    <property type="entry name" value="PCNA-AF_dom"/>
</dbReference>
<dbReference type="PANTHER" id="PTHR12106:SF27">
    <property type="entry name" value="SORTILIN-RELATED RECEPTOR"/>
    <property type="match status" value="1"/>
</dbReference>
<evidence type="ECO:0000259" key="3">
    <source>
        <dbReference type="Pfam" id="PF15715"/>
    </source>
</evidence>
<evidence type="ECO:0000259" key="4">
    <source>
        <dbReference type="Pfam" id="PF15902"/>
    </source>
</evidence>
<keyword evidence="1" id="KW-0677">Repeat</keyword>
<dbReference type="InterPro" id="IPR031778">
    <property type="entry name" value="Sortilin_N"/>
</dbReference>
<sequence>MNKPIIKYEIYKEYDYYTIFNTSLTSGKASKYAGGNPVCPRPTPEWQKGIGSFFQSPNKGKENSEPTPLADEEESEPGCSSSSQNSEMEAGGPVPYCYVGPVFYCYIGPVPYCYVGPVSYCYIGPVPYCYIGPVSYCYIGPVPYCYIGPVSYCYIGPVPYCYIGPVPYCYIGPVSYFYIGPVSYCYIGPVPYCYIGPVPYCYIGPVSYCYIGPVPYCYIGPVPYSSSQTEDPTGPNYYLWYLNKRGRCKLPNELVAKVITMSKGCPLIVDVMACVVSINQSAIVAQLNDSHSQMIVHWAGIGSDVIIALAKDPHPRSTSSSQLFISFNYGRNFSNQNSIMYRDYPNFTPYIFADVVHNLIFTTTDYGKTFKSHRVPFRPKTIAIHPNKPYIVTTFALPTSSALFVSEFWRELESTAVWKSVSNNYYLSLDGLSVHSKDSFHSVLIRLAGVCPVHLFGSRDNGTLQFWVSYKRGRFMNAEFSHNAPRMDFFVADASEDQIFLCVNHNRTSSHLFFTEESFADIHKVDGLRGVYIASQFINSSFSAENQRSLITFDKGGEWQLVRAPRYDQNGKSTNCSITTGTTHKPE</sequence>
<protein>
    <recommendedName>
        <fullName evidence="7">Sortilin N-terminal domain-containing protein</fullName>
    </recommendedName>
</protein>
<feature type="non-terminal residue" evidence="5">
    <location>
        <position position="587"/>
    </location>
</feature>
<evidence type="ECO:0000313" key="5">
    <source>
        <dbReference type="EMBL" id="KAJ8321228.1"/>
    </source>
</evidence>
<feature type="compositionally biased region" description="Low complexity" evidence="2">
    <location>
        <begin position="77"/>
        <end position="86"/>
    </location>
</feature>
<dbReference type="SUPFAM" id="SSF110296">
    <property type="entry name" value="Oligoxyloglucan reducing end-specific cellobiohydrolase"/>
    <property type="match status" value="1"/>
</dbReference>
<dbReference type="Pfam" id="PF15715">
    <property type="entry name" value="PAF"/>
    <property type="match status" value="1"/>
</dbReference>
<dbReference type="EMBL" id="JARBDR010000121">
    <property type="protein sequence ID" value="KAJ8321228.1"/>
    <property type="molecule type" value="Genomic_DNA"/>
</dbReference>
<dbReference type="PANTHER" id="PTHR12106">
    <property type="entry name" value="SORTILIN RELATED"/>
    <property type="match status" value="1"/>
</dbReference>
<reference evidence="5 6" key="1">
    <citation type="submission" date="2022-12" db="EMBL/GenBank/DDBJ databases">
        <title>Chromosome-level genome of Tegillarca granosa.</title>
        <authorList>
            <person name="Kim J."/>
        </authorList>
    </citation>
    <scope>NUCLEOTIDE SEQUENCE [LARGE SCALE GENOMIC DNA]</scope>
    <source>
        <strain evidence="5">Teg-2019</strain>
        <tissue evidence="5">Adductor muscle</tissue>
    </source>
</reference>
<evidence type="ECO:0008006" key="7">
    <source>
        <dbReference type="Google" id="ProtNLM"/>
    </source>
</evidence>
<feature type="domain" description="Sortilin N-terminal" evidence="4">
    <location>
        <begin position="460"/>
        <end position="576"/>
    </location>
</feature>